<organism evidence="4 5">
    <name type="scientific">Fusarium duplospermum</name>
    <dbReference type="NCBI Taxonomy" id="1325734"/>
    <lineage>
        <taxon>Eukaryota</taxon>
        <taxon>Fungi</taxon>
        <taxon>Dikarya</taxon>
        <taxon>Ascomycota</taxon>
        <taxon>Pezizomycotina</taxon>
        <taxon>Sordariomycetes</taxon>
        <taxon>Hypocreomycetidae</taxon>
        <taxon>Hypocreales</taxon>
        <taxon>Nectriaceae</taxon>
        <taxon>Fusarium</taxon>
        <taxon>Fusarium solani species complex</taxon>
    </lineage>
</organism>
<dbReference type="OrthoDB" id="269872at2759"/>
<reference evidence="4 5" key="1">
    <citation type="submission" date="2017-06" db="EMBL/GenBank/DDBJ databases">
        <title>Comparative genomic analysis of Ambrosia Fusariam Clade fungi.</title>
        <authorList>
            <person name="Stajich J.E."/>
            <person name="Carrillo J."/>
            <person name="Kijimoto T."/>
            <person name="Eskalen A."/>
            <person name="O'Donnell K."/>
            <person name="Kasson M."/>
        </authorList>
    </citation>
    <scope>NUCLEOTIDE SEQUENCE [LARGE SCALE GENOMIC DNA]</scope>
    <source>
        <strain evidence="4 5">NRRL62584</strain>
    </source>
</reference>
<dbReference type="Gene3D" id="1.10.8.10">
    <property type="entry name" value="DNA helicase RuvA subunit, C-terminal domain"/>
    <property type="match status" value="1"/>
</dbReference>
<dbReference type="InterPro" id="IPR050320">
    <property type="entry name" value="N5-glutamine_MTase"/>
</dbReference>
<dbReference type="GO" id="GO:0003676">
    <property type="term" value="F:nucleic acid binding"/>
    <property type="evidence" value="ECO:0007669"/>
    <property type="project" value="InterPro"/>
</dbReference>
<proteinExistence type="predicted"/>
<dbReference type="SUPFAM" id="SSF53335">
    <property type="entry name" value="S-adenosyl-L-methionine-dependent methyltransferases"/>
    <property type="match status" value="1"/>
</dbReference>
<evidence type="ECO:0000256" key="2">
    <source>
        <dbReference type="ARBA" id="ARBA00022679"/>
    </source>
</evidence>
<dbReference type="Proteomes" id="UP000288168">
    <property type="component" value="Unassembled WGS sequence"/>
</dbReference>
<keyword evidence="1" id="KW-0489">Methyltransferase</keyword>
<dbReference type="GO" id="GO:0032259">
    <property type="term" value="P:methylation"/>
    <property type="evidence" value="ECO:0007669"/>
    <property type="project" value="UniProtKB-KW"/>
</dbReference>
<dbReference type="PANTHER" id="PTHR18895:SF74">
    <property type="entry name" value="MTRF1L RELEASE FACTOR GLUTAMINE METHYLTRANSFERASE"/>
    <property type="match status" value="1"/>
</dbReference>
<dbReference type="Gene3D" id="3.40.50.150">
    <property type="entry name" value="Vaccinia Virus protein VP39"/>
    <property type="match status" value="1"/>
</dbReference>
<dbReference type="AlphaFoldDB" id="A0A428PZJ8"/>
<dbReference type="CDD" id="cd02440">
    <property type="entry name" value="AdoMet_MTases"/>
    <property type="match status" value="1"/>
</dbReference>
<dbReference type="PROSITE" id="PS00092">
    <property type="entry name" value="N6_MTASE"/>
    <property type="match status" value="1"/>
</dbReference>
<keyword evidence="3" id="KW-0949">S-adenosyl-L-methionine</keyword>
<dbReference type="STRING" id="1325734.A0A428PZJ8"/>
<protein>
    <submittedName>
        <fullName evidence="4">Uncharacterized protein</fullName>
    </submittedName>
</protein>
<evidence type="ECO:0000256" key="3">
    <source>
        <dbReference type="ARBA" id="ARBA00022691"/>
    </source>
</evidence>
<keyword evidence="5" id="KW-1185">Reference proteome</keyword>
<evidence type="ECO:0000313" key="4">
    <source>
        <dbReference type="EMBL" id="RSL58500.1"/>
    </source>
</evidence>
<keyword evidence="2" id="KW-0808">Transferase</keyword>
<evidence type="ECO:0000256" key="1">
    <source>
        <dbReference type="ARBA" id="ARBA00022603"/>
    </source>
</evidence>
<accession>A0A428PZJ8</accession>
<name>A0A428PZJ8_9HYPO</name>
<evidence type="ECO:0000313" key="5">
    <source>
        <dbReference type="Proteomes" id="UP000288168"/>
    </source>
</evidence>
<dbReference type="GO" id="GO:0005739">
    <property type="term" value="C:mitochondrion"/>
    <property type="evidence" value="ECO:0007669"/>
    <property type="project" value="TreeGrafter"/>
</dbReference>
<sequence length="356" mass="40148">MPRIQPTLLRHAKRLSPQLASLLPACRDLESARNELRWIKSHVDETWVHRKAWHLEQLCHKRGRGVPLQYILGSQPFGSLDIKCSPGVLIPRLETEAYTFHLADLIKSGGLLDKQWKKGGQGLNLIDFCSGTGCIPLGLFSSLQRSVAHLRIRGVDISPVALKLANENIARNIRLGNLPQPNEKQTLEITKGDVFSDSDMQQLADTRWDVLVSNPPYISRDVWNHGRGQLGLSVRKYEPRLALVPDSNLPCPAECDPADVFYSRLLDIAAILKPKVMLLEIGDENQARRVLQLYFAHSTAENSQVQIWRDWPDLERSEELSPYVDVITSEGDTRRVPVKGDGLIRSILIKSLDEQQ</sequence>
<dbReference type="GO" id="GO:0008276">
    <property type="term" value="F:protein methyltransferase activity"/>
    <property type="evidence" value="ECO:0007669"/>
    <property type="project" value="InterPro"/>
</dbReference>
<dbReference type="EMBL" id="NKCI01000073">
    <property type="protein sequence ID" value="RSL58500.1"/>
    <property type="molecule type" value="Genomic_DNA"/>
</dbReference>
<dbReference type="InterPro" id="IPR002052">
    <property type="entry name" value="DNA_methylase_N6_adenine_CS"/>
</dbReference>
<dbReference type="InterPro" id="IPR004556">
    <property type="entry name" value="HemK-like"/>
</dbReference>
<dbReference type="NCBIfam" id="TIGR00536">
    <property type="entry name" value="hemK_fam"/>
    <property type="match status" value="1"/>
</dbReference>
<gene>
    <name evidence="4" type="ORF">CEP54_007732</name>
</gene>
<comment type="caution">
    <text evidence="4">The sequence shown here is derived from an EMBL/GenBank/DDBJ whole genome shotgun (WGS) entry which is preliminary data.</text>
</comment>
<dbReference type="PANTHER" id="PTHR18895">
    <property type="entry name" value="HEMK METHYLTRANSFERASE"/>
    <property type="match status" value="1"/>
</dbReference>
<dbReference type="InterPro" id="IPR029063">
    <property type="entry name" value="SAM-dependent_MTases_sf"/>
</dbReference>